<accession>A0A9N8VR18</accession>
<protein>
    <submittedName>
        <fullName evidence="1">3801_t:CDS:1</fullName>
    </submittedName>
</protein>
<dbReference type="AlphaFoldDB" id="A0A9N8VR18"/>
<comment type="caution">
    <text evidence="1">The sequence shown here is derived from an EMBL/GenBank/DDBJ whole genome shotgun (WGS) entry which is preliminary data.</text>
</comment>
<proteinExistence type="predicted"/>
<evidence type="ECO:0000313" key="2">
    <source>
        <dbReference type="Proteomes" id="UP000789342"/>
    </source>
</evidence>
<sequence>MSKKTEYKRKNPMKWKINKRVKSQVEPLVNKNDEINFEIACNVGYK</sequence>
<dbReference type="EMBL" id="CAJVPV010000486">
    <property type="protein sequence ID" value="CAG8459217.1"/>
    <property type="molecule type" value="Genomic_DNA"/>
</dbReference>
<name>A0A9N8VR18_9GLOM</name>
<dbReference type="Proteomes" id="UP000789342">
    <property type="component" value="Unassembled WGS sequence"/>
</dbReference>
<keyword evidence="2" id="KW-1185">Reference proteome</keyword>
<evidence type="ECO:0000313" key="1">
    <source>
        <dbReference type="EMBL" id="CAG8459217.1"/>
    </source>
</evidence>
<reference evidence="1" key="1">
    <citation type="submission" date="2021-06" db="EMBL/GenBank/DDBJ databases">
        <authorList>
            <person name="Kallberg Y."/>
            <person name="Tangrot J."/>
            <person name="Rosling A."/>
        </authorList>
    </citation>
    <scope>NUCLEOTIDE SEQUENCE</scope>
    <source>
        <strain evidence="1">CL551</strain>
    </source>
</reference>
<organism evidence="1 2">
    <name type="scientific">Acaulospora morrowiae</name>
    <dbReference type="NCBI Taxonomy" id="94023"/>
    <lineage>
        <taxon>Eukaryota</taxon>
        <taxon>Fungi</taxon>
        <taxon>Fungi incertae sedis</taxon>
        <taxon>Mucoromycota</taxon>
        <taxon>Glomeromycotina</taxon>
        <taxon>Glomeromycetes</taxon>
        <taxon>Diversisporales</taxon>
        <taxon>Acaulosporaceae</taxon>
        <taxon>Acaulospora</taxon>
    </lineage>
</organism>
<gene>
    <name evidence="1" type="ORF">AMORRO_LOCUS1312</name>
</gene>